<dbReference type="SMART" id="SM01232">
    <property type="entry name" value="H2TH"/>
    <property type="match status" value="1"/>
</dbReference>
<dbReference type="InterPro" id="IPR010979">
    <property type="entry name" value="Ribosomal_uS13-like_H2TH"/>
</dbReference>
<dbReference type="SUPFAM" id="SSF81624">
    <property type="entry name" value="N-terminal domain of MutM-like DNA repair proteins"/>
    <property type="match status" value="1"/>
</dbReference>
<feature type="domain" description="FPG-type" evidence="15">
    <location>
        <begin position="238"/>
        <end position="272"/>
    </location>
</feature>
<keyword evidence="7 17" id="KW-0378">Hydrolase</keyword>
<dbReference type="GO" id="GO:0003684">
    <property type="term" value="F:damaged DNA binding"/>
    <property type="evidence" value="ECO:0007669"/>
    <property type="project" value="InterPro"/>
</dbReference>
<evidence type="ECO:0000256" key="11">
    <source>
        <dbReference type="ARBA" id="ARBA00023239"/>
    </source>
</evidence>
<evidence type="ECO:0000256" key="8">
    <source>
        <dbReference type="ARBA" id="ARBA00022833"/>
    </source>
</evidence>
<dbReference type="EC" id="3.2.2.23" evidence="17"/>
<keyword evidence="11" id="KW-0456">Lyase</keyword>
<dbReference type="STRING" id="1255658.FM114_12790"/>
<dbReference type="SUPFAM" id="SSF46946">
    <property type="entry name" value="S13-like H2TH domain"/>
    <property type="match status" value="1"/>
</dbReference>
<protein>
    <submittedName>
        <fullName evidence="17">Formamidopyrimidine-DNA glycosylase</fullName>
        <ecNumber evidence="17">3.2.2.23</ecNumber>
    </submittedName>
</protein>
<evidence type="ECO:0000256" key="13">
    <source>
        <dbReference type="ARBA" id="ARBA00023295"/>
    </source>
</evidence>
<keyword evidence="5" id="KW-0227">DNA damage</keyword>
<keyword evidence="9" id="KW-0238">DNA-binding</keyword>
<proteinExistence type="inferred from homology"/>
<dbReference type="InterPro" id="IPR010663">
    <property type="entry name" value="Znf_FPG/IleRS"/>
</dbReference>
<dbReference type="GO" id="GO:0034039">
    <property type="term" value="F:8-oxo-7,8-dihydroguanine DNA N-glycosylase activity"/>
    <property type="evidence" value="ECO:0007669"/>
    <property type="project" value="TreeGrafter"/>
</dbReference>
<feature type="domain" description="Formamidopyrimidine-DNA glycosylase catalytic" evidence="16">
    <location>
        <begin position="2"/>
        <end position="76"/>
    </location>
</feature>
<dbReference type="GO" id="GO:0006284">
    <property type="term" value="P:base-excision repair"/>
    <property type="evidence" value="ECO:0007669"/>
    <property type="project" value="InterPro"/>
</dbReference>
<keyword evidence="13 17" id="KW-0326">Glycosidase</keyword>
<keyword evidence="18" id="KW-1185">Reference proteome</keyword>
<reference evidence="17 18" key="1">
    <citation type="submission" date="2017-02" db="EMBL/GenBank/DDBJ databases">
        <authorList>
            <person name="Peterson S.W."/>
        </authorList>
    </citation>
    <scope>NUCLEOTIDE SEQUENCE [LARGE SCALE GENOMIC DNA]</scope>
    <source>
        <strain evidence="17 18">LSP_Lj1</strain>
    </source>
</reference>
<evidence type="ECO:0000256" key="1">
    <source>
        <dbReference type="ARBA" id="ARBA00001668"/>
    </source>
</evidence>
<dbReference type="GO" id="GO:0003906">
    <property type="term" value="F:DNA-(apurinic or apyrimidinic site) endonuclease activity"/>
    <property type="evidence" value="ECO:0007669"/>
    <property type="project" value="InterPro"/>
</dbReference>
<dbReference type="EMBL" id="FUKQ01000047">
    <property type="protein sequence ID" value="SJN41480.1"/>
    <property type="molecule type" value="Genomic_DNA"/>
</dbReference>
<dbReference type="GO" id="GO:0016829">
    <property type="term" value="F:lyase activity"/>
    <property type="evidence" value="ECO:0007669"/>
    <property type="project" value="UniProtKB-KW"/>
</dbReference>
<keyword evidence="4" id="KW-0479">Metal-binding</keyword>
<dbReference type="OrthoDB" id="9800855at2"/>
<keyword evidence="6 14" id="KW-0863">Zinc-finger</keyword>
<dbReference type="AlphaFoldDB" id="A0A1R4KAY1"/>
<evidence type="ECO:0000256" key="6">
    <source>
        <dbReference type="ARBA" id="ARBA00022771"/>
    </source>
</evidence>
<dbReference type="Gene3D" id="3.20.190.10">
    <property type="entry name" value="MutM-like, N-terminal"/>
    <property type="match status" value="1"/>
</dbReference>
<dbReference type="Gene3D" id="1.10.8.50">
    <property type="match status" value="1"/>
</dbReference>
<name>A0A1R4KAY1_9ACTN</name>
<dbReference type="Pfam" id="PF06827">
    <property type="entry name" value="zf-FPG_IleRS"/>
    <property type="match status" value="1"/>
</dbReference>
<evidence type="ECO:0000259" key="16">
    <source>
        <dbReference type="PROSITE" id="PS51068"/>
    </source>
</evidence>
<dbReference type="SUPFAM" id="SSF57716">
    <property type="entry name" value="Glucocorticoid receptor-like (DNA-binding domain)"/>
    <property type="match status" value="1"/>
</dbReference>
<dbReference type="InterPro" id="IPR015886">
    <property type="entry name" value="H2TH_FPG"/>
</dbReference>
<gene>
    <name evidence="17" type="ORF">FM114_12790</name>
</gene>
<dbReference type="PANTHER" id="PTHR22993:SF9">
    <property type="entry name" value="FORMAMIDOPYRIMIDINE-DNA GLYCOSYLASE"/>
    <property type="match status" value="1"/>
</dbReference>
<evidence type="ECO:0000256" key="10">
    <source>
        <dbReference type="ARBA" id="ARBA00023204"/>
    </source>
</evidence>
<evidence type="ECO:0000256" key="14">
    <source>
        <dbReference type="PROSITE-ProRule" id="PRU00391"/>
    </source>
</evidence>
<dbReference type="SMART" id="SM00898">
    <property type="entry name" value="Fapy_DNA_glyco"/>
    <property type="match status" value="1"/>
</dbReference>
<dbReference type="Pfam" id="PF06831">
    <property type="entry name" value="H2TH"/>
    <property type="match status" value="1"/>
</dbReference>
<evidence type="ECO:0000256" key="5">
    <source>
        <dbReference type="ARBA" id="ARBA00022763"/>
    </source>
</evidence>
<accession>A0A1R4KAY1</accession>
<organism evidence="17 18">
    <name type="scientific">Luteococcus japonicus LSP_Lj1</name>
    <dbReference type="NCBI Taxonomy" id="1255658"/>
    <lineage>
        <taxon>Bacteria</taxon>
        <taxon>Bacillati</taxon>
        <taxon>Actinomycetota</taxon>
        <taxon>Actinomycetes</taxon>
        <taxon>Propionibacteriales</taxon>
        <taxon>Propionibacteriaceae</taxon>
        <taxon>Luteococcus</taxon>
    </lineage>
</organism>
<keyword evidence="8" id="KW-0862">Zinc</keyword>
<dbReference type="PANTHER" id="PTHR22993">
    <property type="entry name" value="FORMAMIDOPYRIMIDINE-DNA GLYCOSYLASE"/>
    <property type="match status" value="1"/>
</dbReference>
<dbReference type="CDD" id="cd08973">
    <property type="entry name" value="BaFpgNei_N_1"/>
    <property type="match status" value="1"/>
</dbReference>
<dbReference type="InterPro" id="IPR000214">
    <property type="entry name" value="Znf_DNA_glyclase/AP_lyase"/>
</dbReference>
<dbReference type="RefSeq" id="WP_094765520.1">
    <property type="nucleotide sequence ID" value="NZ_FUKQ01000047.1"/>
</dbReference>
<dbReference type="InterPro" id="IPR012319">
    <property type="entry name" value="FPG_cat"/>
</dbReference>
<evidence type="ECO:0000313" key="17">
    <source>
        <dbReference type="EMBL" id="SJN41480.1"/>
    </source>
</evidence>
<comment type="similarity">
    <text evidence="3">Belongs to the FPG family.</text>
</comment>
<evidence type="ECO:0000313" key="18">
    <source>
        <dbReference type="Proteomes" id="UP000188342"/>
    </source>
</evidence>
<dbReference type="Proteomes" id="UP000188342">
    <property type="component" value="Unassembled WGS sequence"/>
</dbReference>
<comment type="cofactor">
    <cofactor evidence="2">
        <name>Zn(2+)</name>
        <dbReference type="ChEBI" id="CHEBI:29105"/>
    </cofactor>
</comment>
<dbReference type="InterPro" id="IPR035937">
    <property type="entry name" value="FPG_N"/>
</dbReference>
<evidence type="ECO:0000256" key="2">
    <source>
        <dbReference type="ARBA" id="ARBA00001947"/>
    </source>
</evidence>
<keyword evidence="10" id="KW-0234">DNA repair</keyword>
<evidence type="ECO:0000256" key="12">
    <source>
        <dbReference type="ARBA" id="ARBA00023268"/>
    </source>
</evidence>
<dbReference type="Pfam" id="PF01149">
    <property type="entry name" value="Fapy_DNA_glyco"/>
    <property type="match status" value="1"/>
</dbReference>
<evidence type="ECO:0000256" key="7">
    <source>
        <dbReference type="ARBA" id="ARBA00022801"/>
    </source>
</evidence>
<dbReference type="PROSITE" id="PS51066">
    <property type="entry name" value="ZF_FPG_2"/>
    <property type="match status" value="1"/>
</dbReference>
<evidence type="ECO:0000256" key="4">
    <source>
        <dbReference type="ARBA" id="ARBA00022723"/>
    </source>
</evidence>
<sequence length="287" mass="30771">MPELPEVEALRGFLEERLVGRGAARIHLTAFSALKTFEMPLESLLGLEISAVSRHGKFLDVDAQGTHLCFHLARAGWVKWHDVAPTGIPKPGKGPLSLRVVLDDDAGFDLTEAGTQRKLALHVVADPQDVPAIATLGPDPLSEAFTREVFGQILDAAGKAQIKGVLRDQRTIAGIGNAYSDEILHVARLSPFKPVASLDDEERATLYAALRSTLAGAVERASGLAAKELKDDKRSHLRVHGRAGEACEVCGTTIAQVSFADSSLQYCPGCQTGGKVLADRRLSKLLK</sequence>
<comment type="catalytic activity">
    <reaction evidence="1">
        <text>Hydrolysis of DNA containing ring-opened 7-methylguanine residues, releasing 2,6-diamino-4-hydroxy-5-(N-methyl)formamidopyrimidine.</text>
        <dbReference type="EC" id="3.2.2.23"/>
    </reaction>
</comment>
<dbReference type="GO" id="GO:0008270">
    <property type="term" value="F:zinc ion binding"/>
    <property type="evidence" value="ECO:0007669"/>
    <property type="project" value="UniProtKB-KW"/>
</dbReference>
<evidence type="ECO:0000259" key="15">
    <source>
        <dbReference type="PROSITE" id="PS51066"/>
    </source>
</evidence>
<dbReference type="PROSITE" id="PS51068">
    <property type="entry name" value="FPG_CAT"/>
    <property type="match status" value="1"/>
</dbReference>
<keyword evidence="12" id="KW-0511">Multifunctional enzyme</keyword>
<evidence type="ECO:0000256" key="3">
    <source>
        <dbReference type="ARBA" id="ARBA00009409"/>
    </source>
</evidence>
<evidence type="ECO:0000256" key="9">
    <source>
        <dbReference type="ARBA" id="ARBA00023125"/>
    </source>
</evidence>